<dbReference type="EMBL" id="CP025494">
    <property type="protein sequence ID" value="AVE04361.1"/>
    <property type="molecule type" value="Genomic_DNA"/>
</dbReference>
<organism evidence="1 2">
    <name type="scientific">Pseudomonas palleroniana</name>
    <dbReference type="NCBI Taxonomy" id="191390"/>
    <lineage>
        <taxon>Bacteria</taxon>
        <taxon>Pseudomonadati</taxon>
        <taxon>Pseudomonadota</taxon>
        <taxon>Gammaproteobacteria</taxon>
        <taxon>Pseudomonadales</taxon>
        <taxon>Pseudomonadaceae</taxon>
        <taxon>Pseudomonas</taxon>
    </lineage>
</organism>
<dbReference type="Proteomes" id="UP000237830">
    <property type="component" value="Chromosome"/>
</dbReference>
<evidence type="ECO:0000313" key="1">
    <source>
        <dbReference type="EMBL" id="AVE04361.1"/>
    </source>
</evidence>
<protein>
    <recommendedName>
        <fullName evidence="3">Phage ABA sandwich domain-containing protein</fullName>
    </recommendedName>
</protein>
<proteinExistence type="predicted"/>
<evidence type="ECO:0000313" key="2">
    <source>
        <dbReference type="Proteomes" id="UP000237830"/>
    </source>
</evidence>
<evidence type="ECO:0008006" key="3">
    <source>
        <dbReference type="Google" id="ProtNLM"/>
    </source>
</evidence>
<reference evidence="1 2" key="1">
    <citation type="submission" date="2017-12" db="EMBL/GenBank/DDBJ databases">
        <title>Genome sequence of Pseudomonas palleroniana MAB3.</title>
        <authorList>
            <person name="Nascimento F.X."/>
        </authorList>
    </citation>
    <scope>NUCLEOTIDE SEQUENCE [LARGE SCALE GENOMIC DNA]</scope>
    <source>
        <strain evidence="1 2">MAB3</strain>
    </source>
</reference>
<dbReference type="AlphaFoldDB" id="A0A2L1J7E0"/>
<accession>A0A2L1J7E0</accession>
<name>A0A2L1J7E0_9PSED</name>
<gene>
    <name evidence="1" type="ORF">CYL20_07325</name>
</gene>
<dbReference type="RefSeq" id="WP_104994111.1">
    <property type="nucleotide sequence ID" value="NZ_CP025494.1"/>
</dbReference>
<sequence length="110" mass="12117">MTDQELMVLAAKAAGVDFDGHSFIKRDRYSSNVWEPLHDDGEALRLAVTLGMKIATGVVSCRVAHRQTVIEERYPVDPDNNNVPSLETAMPALRRAIVKIAAEIGKNMPD</sequence>